<protein>
    <submittedName>
        <fullName evidence="1">Uncharacterized protein</fullName>
    </submittedName>
</protein>
<evidence type="ECO:0000313" key="1">
    <source>
        <dbReference type="EMBL" id="PVD27374.1"/>
    </source>
</evidence>
<feature type="non-terminal residue" evidence="1">
    <location>
        <position position="214"/>
    </location>
</feature>
<dbReference type="AlphaFoldDB" id="A0A2T7P1T6"/>
<gene>
    <name evidence="1" type="ORF">C0Q70_12532</name>
</gene>
<keyword evidence="2" id="KW-1185">Reference proteome</keyword>
<evidence type="ECO:0000313" key="2">
    <source>
        <dbReference type="Proteomes" id="UP000245119"/>
    </source>
</evidence>
<reference evidence="1 2" key="1">
    <citation type="submission" date="2018-04" db="EMBL/GenBank/DDBJ databases">
        <title>The genome of golden apple snail Pomacea canaliculata provides insight into stress tolerance and invasive adaptation.</title>
        <authorList>
            <person name="Liu C."/>
            <person name="Liu B."/>
            <person name="Ren Y."/>
            <person name="Zhang Y."/>
            <person name="Wang H."/>
            <person name="Li S."/>
            <person name="Jiang F."/>
            <person name="Yin L."/>
            <person name="Zhang G."/>
            <person name="Qian W."/>
            <person name="Fan W."/>
        </authorList>
    </citation>
    <scope>NUCLEOTIDE SEQUENCE [LARGE SCALE GENOMIC DNA]</scope>
    <source>
        <strain evidence="1">SZHN2017</strain>
        <tissue evidence="1">Muscle</tissue>
    </source>
</reference>
<comment type="caution">
    <text evidence="1">The sequence shown here is derived from an EMBL/GenBank/DDBJ whole genome shotgun (WGS) entry which is preliminary data.</text>
</comment>
<name>A0A2T7P1T6_POMCA</name>
<dbReference type="Proteomes" id="UP000245119">
    <property type="component" value="Linkage Group LG7"/>
</dbReference>
<sequence>MFGLNSSVCSQLDTTYRVKVNTRTSSDNVEYDGTVTYLGDTCTATPFTSVRCITPTGPAELYRRVNRSHVAVEWNWKWKDSRFSNFTMMRKQLTVIVSCPPQFIEKQPEVTDGEDHESWRVRVKAHTAKIDKCLVIPFSLGENKNREVNCSLTGDPPDLLLTVIVNKKDVGRGGHWALSFHNERGSSDTLYLRLCVTVWVNGNLQCSLLWGSWG</sequence>
<proteinExistence type="predicted"/>
<dbReference type="EMBL" id="PZQS01000007">
    <property type="protein sequence ID" value="PVD27374.1"/>
    <property type="molecule type" value="Genomic_DNA"/>
</dbReference>
<accession>A0A2T7P1T6</accession>
<organism evidence="1 2">
    <name type="scientific">Pomacea canaliculata</name>
    <name type="common">Golden apple snail</name>
    <dbReference type="NCBI Taxonomy" id="400727"/>
    <lineage>
        <taxon>Eukaryota</taxon>
        <taxon>Metazoa</taxon>
        <taxon>Spiralia</taxon>
        <taxon>Lophotrochozoa</taxon>
        <taxon>Mollusca</taxon>
        <taxon>Gastropoda</taxon>
        <taxon>Caenogastropoda</taxon>
        <taxon>Architaenioglossa</taxon>
        <taxon>Ampullarioidea</taxon>
        <taxon>Ampullariidae</taxon>
        <taxon>Pomacea</taxon>
    </lineage>
</organism>